<keyword evidence="1" id="KW-0812">Transmembrane</keyword>
<dbReference type="KEGG" id="bco:Bcell_2161"/>
<feature type="domain" description="Predicted membrane protein YciQ-like C-terminal" evidence="2">
    <location>
        <begin position="40"/>
        <end position="260"/>
    </location>
</feature>
<proteinExistence type="predicted"/>
<dbReference type="Pfam" id="PF20990">
    <property type="entry name" value="DUF2207_C"/>
    <property type="match status" value="1"/>
</dbReference>
<dbReference type="RefSeq" id="WP_013488758.1">
    <property type="nucleotide sequence ID" value="NC_014829.1"/>
</dbReference>
<evidence type="ECO:0000313" key="4">
    <source>
        <dbReference type="Proteomes" id="UP000001401"/>
    </source>
</evidence>
<keyword evidence="4" id="KW-1185">Reference proteome</keyword>
<sequence length="327" mass="37542">MNAVFTYITLFIFCSVLCYTLMSHYRAKSKMIEFDIEKLENLSPTLAAYFFQNIGVSSRHLVASLLYLVKKEFIQLQFDEVRQEYYFCIGTNDPSFISNDDAYLIQWLFYDVGKNGVFYPSDLQSYTFDREGEAKFLESCKKWENLLKAQLETEGLISKKIPTKRWITGSFSFLFLILGSVYLFFVPLIGILYLSGSITLLLACAIMPLKTNKGWEITQQLSQYKLYLKNKAAVENNSWLTLNYIYAIAFGMKKDFSKQFPIYDASAIKIKQNSFPLYMTIAPGTYAIIKESIDAVDEIEAAFTQALQNDDIIIEEGYNESNIGDSV</sequence>
<evidence type="ECO:0000313" key="3">
    <source>
        <dbReference type="EMBL" id="ADU30422.1"/>
    </source>
</evidence>
<evidence type="ECO:0000256" key="1">
    <source>
        <dbReference type="SAM" id="Phobius"/>
    </source>
</evidence>
<reference evidence="3" key="1">
    <citation type="submission" date="2010-12" db="EMBL/GenBank/DDBJ databases">
        <title>Complete sequence of Bacillus cellulosilyticus DSM 2522.</title>
        <authorList>
            <consortium name="US DOE Joint Genome Institute"/>
            <person name="Lucas S."/>
            <person name="Copeland A."/>
            <person name="Lapidus A."/>
            <person name="Cheng J.-F."/>
            <person name="Bruce D."/>
            <person name="Goodwin L."/>
            <person name="Pitluck S."/>
            <person name="Chertkov O."/>
            <person name="Detter J.C."/>
            <person name="Han C."/>
            <person name="Tapia R."/>
            <person name="Land M."/>
            <person name="Hauser L."/>
            <person name="Jeffries C."/>
            <person name="Kyrpides N."/>
            <person name="Ivanova N."/>
            <person name="Mikhailova N."/>
            <person name="Brumm P."/>
            <person name="Mead D."/>
            <person name="Woyke T."/>
        </authorList>
    </citation>
    <scope>NUCLEOTIDE SEQUENCE [LARGE SCALE GENOMIC DNA]</scope>
    <source>
        <strain evidence="3">DSM 2522</strain>
    </source>
</reference>
<dbReference type="HOGENOM" id="CLU_849024_0_0_9"/>
<gene>
    <name evidence="3" type="ordered locus">Bcell_2161</name>
</gene>
<name>E6U244_EVAC2</name>
<dbReference type="eggNOG" id="ENOG5032A8A">
    <property type="taxonomic scope" value="Bacteria"/>
</dbReference>
<dbReference type="InterPro" id="IPR048389">
    <property type="entry name" value="YciQ-like_C"/>
</dbReference>
<feature type="transmembrane region" description="Helical" evidence="1">
    <location>
        <begin position="6"/>
        <end position="22"/>
    </location>
</feature>
<dbReference type="AlphaFoldDB" id="E6U244"/>
<dbReference type="STRING" id="649639.Bcell_2161"/>
<dbReference type="OrthoDB" id="5507254at2"/>
<accession>E6U244</accession>
<keyword evidence="1" id="KW-1133">Transmembrane helix</keyword>
<feature type="transmembrane region" description="Helical" evidence="1">
    <location>
        <begin position="166"/>
        <end position="185"/>
    </location>
</feature>
<organism evidence="3 4">
    <name type="scientific">Evansella cellulosilytica (strain ATCC 21833 / DSM 2522 / FERM P-1141 / JCM 9156 / N-4)</name>
    <name type="common">Bacillus cellulosilyticus</name>
    <dbReference type="NCBI Taxonomy" id="649639"/>
    <lineage>
        <taxon>Bacteria</taxon>
        <taxon>Bacillati</taxon>
        <taxon>Bacillota</taxon>
        <taxon>Bacilli</taxon>
        <taxon>Bacillales</taxon>
        <taxon>Bacillaceae</taxon>
        <taxon>Evansella</taxon>
    </lineage>
</organism>
<keyword evidence="1" id="KW-0472">Membrane</keyword>
<dbReference type="EMBL" id="CP002394">
    <property type="protein sequence ID" value="ADU30422.1"/>
    <property type="molecule type" value="Genomic_DNA"/>
</dbReference>
<dbReference type="Proteomes" id="UP000001401">
    <property type="component" value="Chromosome"/>
</dbReference>
<protein>
    <recommendedName>
        <fullName evidence="2">Predicted membrane protein YciQ-like C-terminal domain-containing protein</fullName>
    </recommendedName>
</protein>
<evidence type="ECO:0000259" key="2">
    <source>
        <dbReference type="Pfam" id="PF20990"/>
    </source>
</evidence>